<feature type="non-terminal residue" evidence="2">
    <location>
        <position position="1"/>
    </location>
</feature>
<feature type="region of interest" description="Disordered" evidence="1">
    <location>
        <begin position="62"/>
        <end position="85"/>
    </location>
</feature>
<dbReference type="AlphaFoldDB" id="S4P610"/>
<feature type="compositionally biased region" description="Polar residues" evidence="1">
    <location>
        <begin position="1"/>
        <end position="18"/>
    </location>
</feature>
<name>S4P610_9NEOP</name>
<reference evidence="2" key="1">
    <citation type="journal article" date="2013" name="BMC Genomics">
        <title>Unscrambling butterfly oogenesis.</title>
        <authorList>
            <person name="Carter J.M."/>
            <person name="Baker S.C."/>
            <person name="Pink R."/>
            <person name="Carter D.R."/>
            <person name="Collins A."/>
            <person name="Tomlin J."/>
            <person name="Gibbs M."/>
            <person name="Breuker C.J."/>
        </authorList>
    </citation>
    <scope>NUCLEOTIDE SEQUENCE</scope>
    <source>
        <tissue evidence="2">Ovary</tissue>
    </source>
</reference>
<feature type="compositionally biased region" description="Polar residues" evidence="1">
    <location>
        <begin position="75"/>
        <end position="85"/>
    </location>
</feature>
<evidence type="ECO:0000313" key="2">
    <source>
        <dbReference type="EMBL" id="JAA81985.1"/>
    </source>
</evidence>
<proteinExistence type="predicted"/>
<organism evidence="2">
    <name type="scientific">Pararge aegeria</name>
    <name type="common">speckled wood butterfly</name>
    <dbReference type="NCBI Taxonomy" id="116150"/>
    <lineage>
        <taxon>Eukaryota</taxon>
        <taxon>Metazoa</taxon>
        <taxon>Ecdysozoa</taxon>
        <taxon>Arthropoda</taxon>
        <taxon>Hexapoda</taxon>
        <taxon>Insecta</taxon>
        <taxon>Pterygota</taxon>
        <taxon>Neoptera</taxon>
        <taxon>Endopterygota</taxon>
        <taxon>Lepidoptera</taxon>
        <taxon>Glossata</taxon>
        <taxon>Ditrysia</taxon>
        <taxon>Papilionoidea</taxon>
        <taxon>Nymphalidae</taxon>
        <taxon>Satyrinae</taxon>
        <taxon>Satyrini</taxon>
        <taxon>Parargina</taxon>
        <taxon>Pararge</taxon>
    </lineage>
</organism>
<accession>S4P610</accession>
<dbReference type="EMBL" id="GAIX01010575">
    <property type="protein sequence ID" value="JAA81985.1"/>
    <property type="molecule type" value="Transcribed_RNA"/>
</dbReference>
<protein>
    <submittedName>
        <fullName evidence="2">Uncharacterized protein</fullName>
    </submittedName>
</protein>
<feature type="region of interest" description="Disordered" evidence="1">
    <location>
        <begin position="1"/>
        <end position="27"/>
    </location>
</feature>
<evidence type="ECO:0000256" key="1">
    <source>
        <dbReference type="SAM" id="MobiDB-lite"/>
    </source>
</evidence>
<sequence>VPSANIQPLFSYQDTNASTPTTPLLPVTKTEDTGITVIEINGDSNDEDDDCCVVSTTPAPVIKPKVEKSPPPAYPNSSTYSTPQT</sequence>
<reference evidence="2" key="2">
    <citation type="submission" date="2013-05" db="EMBL/GenBank/DDBJ databases">
        <authorList>
            <person name="Carter J.-M."/>
            <person name="Baker S.C."/>
            <person name="Pink R."/>
            <person name="Carter D.R.F."/>
            <person name="Collins A."/>
            <person name="Tomlin J."/>
            <person name="Gibbs M."/>
            <person name="Breuker C.J."/>
        </authorList>
    </citation>
    <scope>NUCLEOTIDE SEQUENCE</scope>
    <source>
        <tissue evidence="2">Ovary</tissue>
    </source>
</reference>
<feature type="non-terminal residue" evidence="2">
    <location>
        <position position="85"/>
    </location>
</feature>